<name>A0ABM3RVN8_SPIOL</name>
<evidence type="ECO:0000313" key="2">
    <source>
        <dbReference type="Proteomes" id="UP000813463"/>
    </source>
</evidence>
<dbReference type="Pfam" id="PF06101">
    <property type="entry name" value="Vps62"/>
    <property type="match status" value="1"/>
</dbReference>
<sequence length="598" mass="66016">MNDINSHILVQLTLIIALILGNSNCYNISNPPKIDDVSFDGDGDLPKLHVVSRSKKNFLIDSSFNFPTPLPSWPSGGGFASGIIDFGGLEIAEVTNFSKVWATYNGGPSDQGATFFEPIGLAEGFYLLGYYAQPNNRPLFGRALVGKDTSNPANPALRWPVDYALVWSSKSQTVKEDSPGYIWAPIPRDGYQAVGLVVTSTPEKPPLEKVRCVRSDFTTLCEPDDWIWGREGGVDSDEFNIFESRPVRKGKQASAVSAGTFLAKSGGGTTGDTPLLVCLKYTLKNNTYMPNLEQLEALINTYSPKIYNHPKEEYLPSSVEWFFQNGAMLYKKGDESNPVPIDPSGSNLPQGGTNDGEYWIDLPKDQNERERVKKGDIGSACAYYHIKPMLAGTYTDLAIWLFYPFNGPSRAKVGFLTIPLGEIGEHVGDWEHVTLRISNFNGLLRKVFFSQHAGGEWVYPTDLEFGDGNNKVVGYASLHGHATYRKPGEVLQGSSYVGIKNDTEKSNYVWDTGNGYKIISADYLGTVTEPAWLNFARPWGPKITYDTNHEINKVAKLLPGILKDKFIAFTKTLPAELMGELGPTGPKMKKNWDGEEVN</sequence>
<dbReference type="PANTHER" id="PTHR48152:SF3">
    <property type="entry name" value="DUF946 FAMILY PROTEIN (DUF946)"/>
    <property type="match status" value="1"/>
</dbReference>
<protein>
    <recommendedName>
        <fullName evidence="4">Vacuolar protein sorting-associated protein 62</fullName>
    </recommendedName>
</protein>
<keyword evidence="2" id="KW-1185">Reference proteome</keyword>
<keyword evidence="1" id="KW-0732">Signal</keyword>
<feature type="chain" id="PRO_5045114399" description="Vacuolar protein sorting-associated protein 62" evidence="1">
    <location>
        <begin position="22"/>
        <end position="598"/>
    </location>
</feature>
<dbReference type="GeneID" id="110798356"/>
<evidence type="ECO:0000256" key="1">
    <source>
        <dbReference type="SAM" id="SignalP"/>
    </source>
</evidence>
<reference evidence="3" key="2">
    <citation type="submission" date="2025-08" db="UniProtKB">
        <authorList>
            <consortium name="RefSeq"/>
        </authorList>
    </citation>
    <scope>IDENTIFICATION</scope>
    <source>
        <tissue evidence="3">Leaf</tissue>
    </source>
</reference>
<accession>A0ABM3RVN8</accession>
<reference evidence="2" key="1">
    <citation type="journal article" date="2021" name="Nat. Commun.">
        <title>Genomic analyses provide insights into spinach domestication and the genetic basis of agronomic traits.</title>
        <authorList>
            <person name="Cai X."/>
            <person name="Sun X."/>
            <person name="Xu C."/>
            <person name="Sun H."/>
            <person name="Wang X."/>
            <person name="Ge C."/>
            <person name="Zhang Z."/>
            <person name="Wang Q."/>
            <person name="Fei Z."/>
            <person name="Jiao C."/>
            <person name="Wang Q."/>
        </authorList>
    </citation>
    <scope>NUCLEOTIDE SEQUENCE [LARGE SCALE GENOMIC DNA]</scope>
    <source>
        <strain evidence="2">cv. Varoflay</strain>
    </source>
</reference>
<dbReference type="RefSeq" id="XP_056699667.1">
    <property type="nucleotide sequence ID" value="XM_056843689.1"/>
</dbReference>
<proteinExistence type="predicted"/>
<dbReference type="PANTHER" id="PTHR48152">
    <property type="entry name" value="F1C9.34 PROTEIN"/>
    <property type="match status" value="1"/>
</dbReference>
<dbReference type="InterPro" id="IPR009291">
    <property type="entry name" value="Vps62"/>
</dbReference>
<gene>
    <name evidence="3" type="primary">LOC110798356</name>
</gene>
<organism evidence="2 3">
    <name type="scientific">Spinacia oleracea</name>
    <name type="common">Spinach</name>
    <dbReference type="NCBI Taxonomy" id="3562"/>
    <lineage>
        <taxon>Eukaryota</taxon>
        <taxon>Viridiplantae</taxon>
        <taxon>Streptophyta</taxon>
        <taxon>Embryophyta</taxon>
        <taxon>Tracheophyta</taxon>
        <taxon>Spermatophyta</taxon>
        <taxon>Magnoliopsida</taxon>
        <taxon>eudicotyledons</taxon>
        <taxon>Gunneridae</taxon>
        <taxon>Pentapetalae</taxon>
        <taxon>Caryophyllales</taxon>
        <taxon>Chenopodiaceae</taxon>
        <taxon>Chenopodioideae</taxon>
        <taxon>Anserineae</taxon>
        <taxon>Spinacia</taxon>
    </lineage>
</organism>
<feature type="signal peptide" evidence="1">
    <location>
        <begin position="1"/>
        <end position="21"/>
    </location>
</feature>
<dbReference type="Proteomes" id="UP000813463">
    <property type="component" value="Chromosome 4"/>
</dbReference>
<evidence type="ECO:0008006" key="4">
    <source>
        <dbReference type="Google" id="ProtNLM"/>
    </source>
</evidence>
<evidence type="ECO:0000313" key="3">
    <source>
        <dbReference type="RefSeq" id="XP_056699667.1"/>
    </source>
</evidence>